<proteinExistence type="predicted"/>
<dbReference type="GO" id="GO:0000155">
    <property type="term" value="F:phosphorelay sensor kinase activity"/>
    <property type="evidence" value="ECO:0007669"/>
    <property type="project" value="InterPro"/>
</dbReference>
<dbReference type="Gene3D" id="1.10.287.130">
    <property type="match status" value="1"/>
</dbReference>
<dbReference type="Pfam" id="PF08447">
    <property type="entry name" value="PAS_3"/>
    <property type="match status" value="1"/>
</dbReference>
<dbReference type="SUPFAM" id="SSF55785">
    <property type="entry name" value="PYP-like sensor domain (PAS domain)"/>
    <property type="match status" value="1"/>
</dbReference>
<dbReference type="OrthoDB" id="8872837at2"/>
<dbReference type="Pfam" id="PF00512">
    <property type="entry name" value="HisKA"/>
    <property type="match status" value="1"/>
</dbReference>
<dbReference type="InterPro" id="IPR052162">
    <property type="entry name" value="Sensor_kinase/Photoreceptor"/>
</dbReference>
<dbReference type="SUPFAM" id="SSF55874">
    <property type="entry name" value="ATPase domain of HSP90 chaperone/DNA topoisomerase II/histidine kinase"/>
    <property type="match status" value="1"/>
</dbReference>
<evidence type="ECO:0000256" key="3">
    <source>
        <dbReference type="ARBA" id="ARBA00022553"/>
    </source>
</evidence>
<evidence type="ECO:0000259" key="7">
    <source>
        <dbReference type="PROSITE" id="PS50109"/>
    </source>
</evidence>
<feature type="domain" description="PAC" evidence="8">
    <location>
        <begin position="89"/>
        <end position="140"/>
    </location>
</feature>
<dbReference type="NCBIfam" id="TIGR00229">
    <property type="entry name" value="sensory_box"/>
    <property type="match status" value="1"/>
</dbReference>
<feature type="compositionally biased region" description="Basic residues" evidence="6">
    <location>
        <begin position="1"/>
        <end position="10"/>
    </location>
</feature>
<dbReference type="Gene3D" id="2.10.70.100">
    <property type="match status" value="1"/>
</dbReference>
<dbReference type="Proteomes" id="UP000031843">
    <property type="component" value="Chromosome secondary"/>
</dbReference>
<dbReference type="InterPro" id="IPR001610">
    <property type="entry name" value="PAC"/>
</dbReference>
<dbReference type="InterPro" id="IPR003661">
    <property type="entry name" value="HisK_dim/P_dom"/>
</dbReference>
<dbReference type="EC" id="2.7.13.3" evidence="2"/>
<dbReference type="SMART" id="SM00388">
    <property type="entry name" value="HisKA"/>
    <property type="match status" value="1"/>
</dbReference>
<dbReference type="PRINTS" id="PR00344">
    <property type="entry name" value="BCTRLSENSOR"/>
</dbReference>
<dbReference type="InterPro" id="IPR000700">
    <property type="entry name" value="PAS-assoc_C"/>
</dbReference>
<feature type="region of interest" description="Disordered" evidence="6">
    <location>
        <begin position="1"/>
        <end position="22"/>
    </location>
</feature>
<dbReference type="InterPro" id="IPR004358">
    <property type="entry name" value="Sig_transdc_His_kin-like_C"/>
</dbReference>
<dbReference type="InterPro" id="IPR013655">
    <property type="entry name" value="PAS_fold_3"/>
</dbReference>
<evidence type="ECO:0000256" key="1">
    <source>
        <dbReference type="ARBA" id="ARBA00000085"/>
    </source>
</evidence>
<dbReference type="CDD" id="cd00082">
    <property type="entry name" value="HisKA"/>
    <property type="match status" value="1"/>
</dbReference>
<dbReference type="Pfam" id="PF02518">
    <property type="entry name" value="HATPase_c"/>
    <property type="match status" value="1"/>
</dbReference>
<dbReference type="PANTHER" id="PTHR43304:SF1">
    <property type="entry name" value="PAC DOMAIN-CONTAINING PROTEIN"/>
    <property type="match status" value="1"/>
</dbReference>
<dbReference type="Gene3D" id="3.30.565.10">
    <property type="entry name" value="Histidine kinase-like ATPase, C-terminal domain"/>
    <property type="match status" value="1"/>
</dbReference>
<comment type="catalytic activity">
    <reaction evidence="1">
        <text>ATP + protein L-histidine = ADP + protein N-phospho-L-histidine.</text>
        <dbReference type="EC" id="2.7.13.3"/>
    </reaction>
</comment>
<organism evidence="9 10">
    <name type="scientific">Cupriavidus basilensis</name>
    <dbReference type="NCBI Taxonomy" id="68895"/>
    <lineage>
        <taxon>Bacteria</taxon>
        <taxon>Pseudomonadati</taxon>
        <taxon>Pseudomonadota</taxon>
        <taxon>Betaproteobacteria</taxon>
        <taxon>Burkholderiales</taxon>
        <taxon>Burkholderiaceae</taxon>
        <taxon>Cupriavidus</taxon>
    </lineage>
</organism>
<dbReference type="CDD" id="cd00130">
    <property type="entry name" value="PAS"/>
    <property type="match status" value="1"/>
</dbReference>
<dbReference type="PROSITE" id="PS50113">
    <property type="entry name" value="PAC"/>
    <property type="match status" value="1"/>
</dbReference>
<dbReference type="SUPFAM" id="SSF47384">
    <property type="entry name" value="Homodimeric domain of signal transducing histidine kinase"/>
    <property type="match status" value="1"/>
</dbReference>
<keyword evidence="5" id="KW-0418">Kinase</keyword>
<dbReference type="InterPro" id="IPR005467">
    <property type="entry name" value="His_kinase_dom"/>
</dbReference>
<evidence type="ECO:0000259" key="8">
    <source>
        <dbReference type="PROSITE" id="PS50113"/>
    </source>
</evidence>
<dbReference type="RefSeq" id="WP_052495170.1">
    <property type="nucleotide sequence ID" value="NZ_CP010537.1"/>
</dbReference>
<dbReference type="InterPro" id="IPR035965">
    <property type="entry name" value="PAS-like_dom_sf"/>
</dbReference>
<dbReference type="InterPro" id="IPR000014">
    <property type="entry name" value="PAS"/>
</dbReference>
<dbReference type="STRING" id="68895.RR42_s2905"/>
<accession>A0A0C4YV93</accession>
<dbReference type="InterPro" id="IPR036097">
    <property type="entry name" value="HisK_dim/P_sf"/>
</dbReference>
<dbReference type="Gene3D" id="3.30.450.20">
    <property type="entry name" value="PAS domain"/>
    <property type="match status" value="1"/>
</dbReference>
<keyword evidence="4" id="KW-0808">Transferase</keyword>
<dbReference type="SMART" id="SM00387">
    <property type="entry name" value="HATPase_c"/>
    <property type="match status" value="1"/>
</dbReference>
<dbReference type="InterPro" id="IPR036890">
    <property type="entry name" value="HATPase_C_sf"/>
</dbReference>
<reference evidence="9 10" key="1">
    <citation type="journal article" date="2015" name="Genome Announc.">
        <title>Complete Genome Sequence of Cupriavidus basilensis 4G11, Isolated from the Oak Ridge Field Research Center Site.</title>
        <authorList>
            <person name="Ray J."/>
            <person name="Waters R.J."/>
            <person name="Skerker J.M."/>
            <person name="Kuehl J.V."/>
            <person name="Price M.N."/>
            <person name="Huang J."/>
            <person name="Chakraborty R."/>
            <person name="Arkin A.P."/>
            <person name="Deutschbauer A."/>
        </authorList>
    </citation>
    <scope>NUCLEOTIDE SEQUENCE [LARGE SCALE GENOMIC DNA]</scope>
    <source>
        <strain evidence="9">4G11</strain>
    </source>
</reference>
<dbReference type="PROSITE" id="PS50109">
    <property type="entry name" value="HIS_KIN"/>
    <property type="match status" value="1"/>
</dbReference>
<dbReference type="SMART" id="SM00086">
    <property type="entry name" value="PAC"/>
    <property type="match status" value="1"/>
</dbReference>
<dbReference type="AlphaFoldDB" id="A0A0C4YV93"/>
<sequence length="381" mass="41393">MGNARARRRGLHESEASLAEGQRISKTGSWQWWPARREMRWSAEMYRLFGLDPAAGAPRMHTLVAMIHAGERARVLAGMARARKEGTPFQQAFRILCHNGEEKHLICVGQPRRGSEDSLGFVGTVVDITERRRAEEVLRVAQEELAHVSRIAVLGELTASIAHEVSQPLAGIITYGQACLRWLDRAQPNLEEARSAVQRMISEGQRASAVIGRTRALAAKGVPQRAPVDLGAALAESLALLMPEMGNQGVAVSAHVMPGLPAVLGDRIQLQQVLINLLLNAMQACAAAQAGQRSILVRCERLGAVPPRVLCTVQDTGPGIAPENIPNLFDAFFTTRPEGLGMGLSICRSVVESHGGRIWVDEQPGAGATFRFTLPVRETRL</sequence>
<keyword evidence="3" id="KW-0597">Phosphoprotein</keyword>
<dbReference type="EMBL" id="CP010537">
    <property type="protein sequence ID" value="AJG24486.1"/>
    <property type="molecule type" value="Genomic_DNA"/>
</dbReference>
<dbReference type="KEGG" id="cbw:RR42_s2905"/>
<protein>
    <recommendedName>
        <fullName evidence="2">histidine kinase</fullName>
        <ecNumber evidence="2">2.7.13.3</ecNumber>
    </recommendedName>
</protein>
<feature type="domain" description="Histidine kinase" evidence="7">
    <location>
        <begin position="160"/>
        <end position="378"/>
    </location>
</feature>
<evidence type="ECO:0000313" key="9">
    <source>
        <dbReference type="EMBL" id="AJG24486.1"/>
    </source>
</evidence>
<name>A0A0C4YV93_9BURK</name>
<evidence type="ECO:0000256" key="5">
    <source>
        <dbReference type="ARBA" id="ARBA00022777"/>
    </source>
</evidence>
<evidence type="ECO:0000256" key="4">
    <source>
        <dbReference type="ARBA" id="ARBA00022679"/>
    </source>
</evidence>
<gene>
    <name evidence="9" type="ORF">RR42_s2905</name>
</gene>
<dbReference type="InterPro" id="IPR003594">
    <property type="entry name" value="HATPase_dom"/>
</dbReference>
<evidence type="ECO:0000313" key="10">
    <source>
        <dbReference type="Proteomes" id="UP000031843"/>
    </source>
</evidence>
<keyword evidence="10" id="KW-1185">Reference proteome</keyword>
<evidence type="ECO:0000256" key="2">
    <source>
        <dbReference type="ARBA" id="ARBA00012438"/>
    </source>
</evidence>
<evidence type="ECO:0000256" key="6">
    <source>
        <dbReference type="SAM" id="MobiDB-lite"/>
    </source>
</evidence>
<dbReference type="PANTHER" id="PTHR43304">
    <property type="entry name" value="PHYTOCHROME-LIKE PROTEIN CPH1"/>
    <property type="match status" value="1"/>
</dbReference>